<dbReference type="Proteomes" id="UP000294947">
    <property type="component" value="Unassembled WGS sequence"/>
</dbReference>
<name>A0A4V2YNL9_9PSEU</name>
<dbReference type="AlphaFoldDB" id="A0A4V2YNL9"/>
<keyword evidence="3" id="KW-1185">Reference proteome</keyword>
<dbReference type="RefSeq" id="WP_132482238.1">
    <property type="nucleotide sequence ID" value="NZ_SMKW01000005.1"/>
</dbReference>
<accession>A0A4V2YNL9</accession>
<proteinExistence type="predicted"/>
<gene>
    <name evidence="2" type="ORF">E1288_06550</name>
</gene>
<dbReference type="OrthoDB" id="5772641at2"/>
<protein>
    <recommendedName>
        <fullName evidence="4">Antitoxin HicB</fullName>
    </recommendedName>
</protein>
<evidence type="ECO:0000313" key="2">
    <source>
        <dbReference type="EMBL" id="TDD54877.1"/>
    </source>
</evidence>
<reference evidence="2 3" key="1">
    <citation type="submission" date="2019-03" db="EMBL/GenBank/DDBJ databases">
        <title>Draft genome sequences of novel Actinobacteria.</title>
        <authorList>
            <person name="Sahin N."/>
            <person name="Ay H."/>
            <person name="Saygin H."/>
        </authorList>
    </citation>
    <scope>NUCLEOTIDE SEQUENCE [LARGE SCALE GENOMIC DNA]</scope>
    <source>
        <strain evidence="2 3">7K502</strain>
    </source>
</reference>
<organism evidence="2 3">
    <name type="scientific">Saccharopolyspora elongata</name>
    <dbReference type="NCBI Taxonomy" id="2530387"/>
    <lineage>
        <taxon>Bacteria</taxon>
        <taxon>Bacillati</taxon>
        <taxon>Actinomycetota</taxon>
        <taxon>Actinomycetes</taxon>
        <taxon>Pseudonocardiales</taxon>
        <taxon>Pseudonocardiaceae</taxon>
        <taxon>Saccharopolyspora</taxon>
    </lineage>
</organism>
<feature type="coiled-coil region" evidence="1">
    <location>
        <begin position="64"/>
        <end position="91"/>
    </location>
</feature>
<keyword evidence="1" id="KW-0175">Coiled coil</keyword>
<evidence type="ECO:0000313" key="3">
    <source>
        <dbReference type="Proteomes" id="UP000294947"/>
    </source>
</evidence>
<evidence type="ECO:0000256" key="1">
    <source>
        <dbReference type="SAM" id="Coils"/>
    </source>
</evidence>
<comment type="caution">
    <text evidence="2">The sequence shown here is derived from an EMBL/GenBank/DDBJ whole genome shotgun (WGS) entry which is preliminary data.</text>
</comment>
<evidence type="ECO:0008006" key="4">
    <source>
        <dbReference type="Google" id="ProtNLM"/>
    </source>
</evidence>
<sequence>MRTYRATARREGKWWVVEVDRVGATQGRSTAEAQRMAADLVAVMEEIPLEEISVQIEFDLPGPLGDEVRRAKEATRDADQAQRKAAEKTRQVVRHLLSSGMSKQDAARILRVSPQRISQLVKTS</sequence>
<dbReference type="EMBL" id="SMKW01000005">
    <property type="protein sequence ID" value="TDD54877.1"/>
    <property type="molecule type" value="Genomic_DNA"/>
</dbReference>